<name>A0A7C3YBU0_9EURY</name>
<dbReference type="GO" id="GO:0009094">
    <property type="term" value="P:L-phenylalanine biosynthetic process"/>
    <property type="evidence" value="ECO:0007669"/>
    <property type="project" value="UniProtKB-KW"/>
</dbReference>
<dbReference type="GO" id="GO:0004665">
    <property type="term" value="F:prephenate dehydrogenase (NADP+) activity"/>
    <property type="evidence" value="ECO:0007669"/>
    <property type="project" value="InterPro"/>
</dbReference>
<dbReference type="NCBIfam" id="NF008865">
    <property type="entry name" value="PRK11898.1"/>
    <property type="match status" value="1"/>
</dbReference>
<dbReference type="Pfam" id="PF01817">
    <property type="entry name" value="CM_2"/>
    <property type="match status" value="1"/>
</dbReference>
<dbReference type="Pfam" id="PF20463">
    <property type="entry name" value="PDH_C"/>
    <property type="match status" value="1"/>
</dbReference>
<evidence type="ECO:0000256" key="5">
    <source>
        <dbReference type="ARBA" id="ARBA00016891"/>
    </source>
</evidence>
<dbReference type="CDD" id="cd04905">
    <property type="entry name" value="ACT_CM-PDT"/>
    <property type="match status" value="1"/>
</dbReference>
<evidence type="ECO:0000259" key="18">
    <source>
        <dbReference type="PROSITE" id="PS51671"/>
    </source>
</evidence>
<accession>A0A7C3YBU0</accession>
<dbReference type="PROSITE" id="PS51176">
    <property type="entry name" value="PDH_ADH"/>
    <property type="match status" value="1"/>
</dbReference>
<evidence type="ECO:0000259" key="15">
    <source>
        <dbReference type="PROSITE" id="PS51168"/>
    </source>
</evidence>
<evidence type="ECO:0000256" key="3">
    <source>
        <dbReference type="ARBA" id="ARBA00012068"/>
    </source>
</evidence>
<protein>
    <recommendedName>
        <fullName evidence="5">Prephenate dehydrogenase</fullName>
        <ecNumber evidence="3">1.3.1.12</ecNumber>
        <ecNumber evidence="4">4.2.1.51</ecNumber>
    </recommendedName>
</protein>
<dbReference type="EMBL" id="DTPI01000008">
    <property type="protein sequence ID" value="HGE65817.1"/>
    <property type="molecule type" value="Genomic_DNA"/>
</dbReference>
<dbReference type="InterPro" id="IPR008927">
    <property type="entry name" value="6-PGluconate_DH-like_C_sf"/>
</dbReference>
<gene>
    <name evidence="19" type="primary">pheA</name>
    <name evidence="19" type="ORF">ENX77_01610</name>
</gene>
<sequence>MRLLIFGYGGMGKLFRDFFESRGYKVSSYDIDKRKSDADLSEIENFDVIFLCVPMDSIEEAVNEIAKRTKKPLVVDISTLKSYSIPHLRKAGLDFLSIHPMFGPDSEIGLSNIIIVERSGREEEEIILNEFKKAGAVLSQIDPEFHDKKMAEIQGVAHFLLILFAYYLRDKFKDEFNYASPIFLVMHKLASRILNQDWRLYYFIQKNAEELRRELIEHARELDKLIKDEKSFNDLFKELKNVFRICQDSTLILEACKVTVNPKGIDMLRGFIRVIDSLILKLIDKRVKAGREVAKHKRIINEPIEIAQVESVKINELIRKTNLNPIIVSDVFEKIMDITKEEEYKILGIKKKVGVLGPAGSFSEEVALKLIGSRLPLIYFNTVEEIFSAVESGHIDYGIVPIENSVYGSVLATLDALLSYNVEVFGEYETLVRHNLVSKKPLDLKEIRVIYSHPQAIAQCSEFINNYLPQAEIRYTRSTSDAINMLDDKSAAIASELAARLYKLHILRRDIQDNPNNKTRFYIIRKKEKRTTVDGNITSLFFGVSDRPGALYKVLEVFYERNINLRKLESRPAKTSLGDYVFFTEAEEKLDDETVEEIRKRTTFCKVVGVFKKLDKLDVFS</sequence>
<evidence type="ECO:0000256" key="9">
    <source>
        <dbReference type="ARBA" id="ARBA00023027"/>
    </source>
</evidence>
<comment type="caution">
    <text evidence="19">The sequence shown here is derived from an EMBL/GenBank/DDBJ whole genome shotgun (WGS) entry which is preliminary data.</text>
</comment>
<dbReference type="GO" id="GO:0006571">
    <property type="term" value="P:tyrosine biosynthetic process"/>
    <property type="evidence" value="ECO:0007669"/>
    <property type="project" value="UniProtKB-UniPathway"/>
</dbReference>
<dbReference type="EC" id="4.2.1.51" evidence="4"/>
<evidence type="ECO:0000256" key="14">
    <source>
        <dbReference type="ARBA" id="ARBA00049260"/>
    </source>
</evidence>
<evidence type="ECO:0000256" key="7">
    <source>
        <dbReference type="ARBA" id="ARBA00022605"/>
    </source>
</evidence>
<feature type="domain" description="Prephenate/arogenate dehydrogenase" evidence="17">
    <location>
        <begin position="1"/>
        <end position="261"/>
    </location>
</feature>
<dbReference type="PANTHER" id="PTHR21022">
    <property type="entry name" value="PREPHENATE DEHYDRATASE P PROTEIN"/>
    <property type="match status" value="1"/>
</dbReference>
<dbReference type="SUPFAM" id="SSF48179">
    <property type="entry name" value="6-phosphogluconate dehydrogenase C-terminal domain-like"/>
    <property type="match status" value="1"/>
</dbReference>
<dbReference type="InterPro" id="IPR045865">
    <property type="entry name" value="ACT-like_dom_sf"/>
</dbReference>
<evidence type="ECO:0000256" key="10">
    <source>
        <dbReference type="ARBA" id="ARBA00023141"/>
    </source>
</evidence>
<dbReference type="GO" id="GO:0005737">
    <property type="term" value="C:cytoplasm"/>
    <property type="evidence" value="ECO:0007669"/>
    <property type="project" value="TreeGrafter"/>
</dbReference>
<dbReference type="UniPathway" id="UPA00122">
    <property type="reaction ID" value="UER00961"/>
</dbReference>
<evidence type="ECO:0000256" key="12">
    <source>
        <dbReference type="ARBA" id="ARBA00023239"/>
    </source>
</evidence>
<keyword evidence="8" id="KW-0560">Oxidoreductase</keyword>
<dbReference type="Gene3D" id="1.10.3660.10">
    <property type="entry name" value="6-phosphogluconate dehydrogenase C-terminal like domain"/>
    <property type="match status" value="1"/>
</dbReference>
<dbReference type="PROSITE" id="PS51168">
    <property type="entry name" value="CHORISMATE_MUT_2"/>
    <property type="match status" value="1"/>
</dbReference>
<dbReference type="SUPFAM" id="SSF53850">
    <property type="entry name" value="Periplasmic binding protein-like II"/>
    <property type="match status" value="1"/>
</dbReference>
<dbReference type="GO" id="GO:0046417">
    <property type="term" value="P:chorismate metabolic process"/>
    <property type="evidence" value="ECO:0007669"/>
    <property type="project" value="InterPro"/>
</dbReference>
<keyword evidence="10" id="KW-0057">Aromatic amino acid biosynthesis</keyword>
<comment type="pathway">
    <text evidence="1">Amino-acid biosynthesis; L-phenylalanine biosynthesis; phenylpyruvate from prephenate: step 1/1.</text>
</comment>
<dbReference type="InterPro" id="IPR036979">
    <property type="entry name" value="CM_dom_sf"/>
</dbReference>
<keyword evidence="11" id="KW-0584">Phenylalanine biosynthesis</keyword>
<dbReference type="SUPFAM" id="SSF55021">
    <property type="entry name" value="ACT-like"/>
    <property type="match status" value="1"/>
</dbReference>
<feature type="domain" description="Prephenate dehydratase" evidence="16">
    <location>
        <begin position="352"/>
        <end position="526"/>
    </location>
</feature>
<keyword evidence="9" id="KW-0520">NAD</keyword>
<dbReference type="FunFam" id="3.40.190.10:FF:000034">
    <property type="entry name" value="Chorismate mutase/prephenate dehydratase"/>
    <property type="match status" value="1"/>
</dbReference>
<dbReference type="PROSITE" id="PS51171">
    <property type="entry name" value="PREPHENATE_DEHYDR_3"/>
    <property type="match status" value="1"/>
</dbReference>
<organism evidence="19">
    <name type="scientific">Geoglobus ahangari</name>
    <dbReference type="NCBI Taxonomy" id="113653"/>
    <lineage>
        <taxon>Archaea</taxon>
        <taxon>Methanobacteriati</taxon>
        <taxon>Methanobacteriota</taxon>
        <taxon>Archaeoglobi</taxon>
        <taxon>Archaeoglobales</taxon>
        <taxon>Archaeoglobaceae</taxon>
        <taxon>Geoglobus</taxon>
    </lineage>
</organism>
<dbReference type="GO" id="GO:0070403">
    <property type="term" value="F:NAD+ binding"/>
    <property type="evidence" value="ECO:0007669"/>
    <property type="project" value="InterPro"/>
</dbReference>
<evidence type="ECO:0000256" key="4">
    <source>
        <dbReference type="ARBA" id="ARBA00013147"/>
    </source>
</evidence>
<dbReference type="InterPro" id="IPR002701">
    <property type="entry name" value="CM_II_prokaryot"/>
</dbReference>
<dbReference type="InterPro" id="IPR002912">
    <property type="entry name" value="ACT_dom"/>
</dbReference>
<dbReference type="SMART" id="SM00830">
    <property type="entry name" value="CM_2"/>
    <property type="match status" value="1"/>
</dbReference>
<evidence type="ECO:0000256" key="11">
    <source>
        <dbReference type="ARBA" id="ARBA00023222"/>
    </source>
</evidence>
<evidence type="ECO:0000256" key="8">
    <source>
        <dbReference type="ARBA" id="ARBA00023002"/>
    </source>
</evidence>
<dbReference type="InterPro" id="IPR001086">
    <property type="entry name" value="Preph_deHydtase"/>
</dbReference>
<comment type="catalytic activity">
    <reaction evidence="13">
        <text>prephenate + H(+) = 3-phenylpyruvate + CO2 + H2O</text>
        <dbReference type="Rhea" id="RHEA:21648"/>
        <dbReference type="ChEBI" id="CHEBI:15377"/>
        <dbReference type="ChEBI" id="CHEBI:15378"/>
        <dbReference type="ChEBI" id="CHEBI:16526"/>
        <dbReference type="ChEBI" id="CHEBI:18005"/>
        <dbReference type="ChEBI" id="CHEBI:29934"/>
        <dbReference type="EC" id="4.2.1.51"/>
    </reaction>
</comment>
<dbReference type="GO" id="GO:0004106">
    <property type="term" value="F:chorismate mutase activity"/>
    <property type="evidence" value="ECO:0007669"/>
    <property type="project" value="InterPro"/>
</dbReference>
<dbReference type="InterPro" id="IPR046825">
    <property type="entry name" value="PDH_C"/>
</dbReference>
<dbReference type="InterPro" id="IPR036291">
    <property type="entry name" value="NAD(P)-bd_dom_sf"/>
</dbReference>
<dbReference type="Gene3D" id="3.40.190.10">
    <property type="entry name" value="Periplasmic binding protein-like II"/>
    <property type="match status" value="2"/>
</dbReference>
<dbReference type="InterPro" id="IPR046826">
    <property type="entry name" value="PDH_N"/>
</dbReference>
<evidence type="ECO:0000259" key="16">
    <source>
        <dbReference type="PROSITE" id="PS51171"/>
    </source>
</evidence>
<dbReference type="Gene3D" id="3.40.50.720">
    <property type="entry name" value="NAD(P)-binding Rossmann-like Domain"/>
    <property type="match status" value="1"/>
</dbReference>
<evidence type="ECO:0000256" key="2">
    <source>
        <dbReference type="ARBA" id="ARBA00005067"/>
    </source>
</evidence>
<dbReference type="GO" id="GO:0004664">
    <property type="term" value="F:prephenate dehydratase activity"/>
    <property type="evidence" value="ECO:0007669"/>
    <property type="project" value="UniProtKB-EC"/>
</dbReference>
<reference evidence="19" key="1">
    <citation type="journal article" date="2020" name="mSystems">
        <title>Genome- and Community-Level Interaction Insights into Carbon Utilization and Element Cycling Functions of Hydrothermarchaeota in Hydrothermal Sediment.</title>
        <authorList>
            <person name="Zhou Z."/>
            <person name="Liu Y."/>
            <person name="Xu W."/>
            <person name="Pan J."/>
            <person name="Luo Z.H."/>
            <person name="Li M."/>
        </authorList>
    </citation>
    <scope>NUCLEOTIDE SEQUENCE [LARGE SCALE GENOMIC DNA]</scope>
    <source>
        <strain evidence="19">SpSt-97</strain>
    </source>
</reference>
<comment type="pathway">
    <text evidence="2">Amino-acid biosynthesis; L-tyrosine biosynthesis; (4-hydroxyphenyl)pyruvate from prephenate (NAD(+) route): step 1/1.</text>
</comment>
<dbReference type="PROSITE" id="PS51671">
    <property type="entry name" value="ACT"/>
    <property type="match status" value="1"/>
</dbReference>
<dbReference type="PANTHER" id="PTHR21022:SF19">
    <property type="entry name" value="PREPHENATE DEHYDRATASE-RELATED"/>
    <property type="match status" value="1"/>
</dbReference>
<dbReference type="SUPFAM" id="SSF51735">
    <property type="entry name" value="NAD(P)-binding Rossmann-fold domains"/>
    <property type="match status" value="1"/>
</dbReference>
<dbReference type="EC" id="1.3.1.12" evidence="3"/>
<dbReference type="CDD" id="cd13532">
    <property type="entry name" value="PBP2_PDT_like"/>
    <property type="match status" value="1"/>
</dbReference>
<evidence type="ECO:0000256" key="13">
    <source>
        <dbReference type="ARBA" id="ARBA00047848"/>
    </source>
</evidence>
<keyword evidence="6" id="KW-0827">Tyrosine biosynthesis</keyword>
<evidence type="ECO:0000256" key="1">
    <source>
        <dbReference type="ARBA" id="ARBA00004741"/>
    </source>
</evidence>
<dbReference type="Gene3D" id="1.20.59.10">
    <property type="entry name" value="Chorismate mutase"/>
    <property type="match status" value="1"/>
</dbReference>
<dbReference type="InterPro" id="IPR036263">
    <property type="entry name" value="Chorismate_II_sf"/>
</dbReference>
<evidence type="ECO:0000313" key="19">
    <source>
        <dbReference type="EMBL" id="HGE65817.1"/>
    </source>
</evidence>
<evidence type="ECO:0000256" key="6">
    <source>
        <dbReference type="ARBA" id="ARBA00022498"/>
    </source>
</evidence>
<dbReference type="InterPro" id="IPR003099">
    <property type="entry name" value="Prephen_DH"/>
</dbReference>
<feature type="domain" description="ACT" evidence="18">
    <location>
        <begin position="539"/>
        <end position="619"/>
    </location>
</feature>
<dbReference type="Pfam" id="PF00800">
    <property type="entry name" value="PDT"/>
    <property type="match status" value="1"/>
</dbReference>
<proteinExistence type="predicted"/>
<feature type="domain" description="Chorismate mutase" evidence="15">
    <location>
        <begin position="259"/>
        <end position="347"/>
    </location>
</feature>
<evidence type="ECO:0000259" key="17">
    <source>
        <dbReference type="PROSITE" id="PS51176"/>
    </source>
</evidence>
<dbReference type="Gene3D" id="3.30.70.260">
    <property type="match status" value="1"/>
</dbReference>
<keyword evidence="12 19" id="KW-0456">Lyase</keyword>
<keyword evidence="7" id="KW-0028">Amino-acid biosynthesis</keyword>
<dbReference type="SUPFAM" id="SSF48600">
    <property type="entry name" value="Chorismate mutase II"/>
    <property type="match status" value="1"/>
</dbReference>
<comment type="catalytic activity">
    <reaction evidence="14">
        <text>prephenate + NAD(+) = 3-(4-hydroxyphenyl)pyruvate + CO2 + NADH</text>
        <dbReference type="Rhea" id="RHEA:13869"/>
        <dbReference type="ChEBI" id="CHEBI:16526"/>
        <dbReference type="ChEBI" id="CHEBI:29934"/>
        <dbReference type="ChEBI" id="CHEBI:36242"/>
        <dbReference type="ChEBI" id="CHEBI:57540"/>
        <dbReference type="ChEBI" id="CHEBI:57945"/>
        <dbReference type="EC" id="1.3.1.12"/>
    </reaction>
</comment>
<dbReference type="Pfam" id="PF01842">
    <property type="entry name" value="ACT"/>
    <property type="match status" value="1"/>
</dbReference>
<dbReference type="AlphaFoldDB" id="A0A7C3YBU0"/>
<dbReference type="Pfam" id="PF02153">
    <property type="entry name" value="PDH_N"/>
    <property type="match status" value="1"/>
</dbReference>
<dbReference type="GO" id="GO:0008977">
    <property type="term" value="F:prephenate dehydrogenase (NAD+) activity"/>
    <property type="evidence" value="ECO:0007669"/>
    <property type="project" value="UniProtKB-EC"/>
</dbReference>